<evidence type="ECO:0000256" key="8">
    <source>
        <dbReference type="ARBA" id="ARBA00023136"/>
    </source>
</evidence>
<comment type="subcellular location">
    <subcellularLocation>
        <location evidence="1">Membrane</location>
        <topology evidence="1">Multi-pass membrane protein</topology>
    </subcellularLocation>
</comment>
<evidence type="ECO:0000256" key="3">
    <source>
        <dbReference type="ARBA" id="ARBA00022448"/>
    </source>
</evidence>
<keyword evidence="6" id="KW-0999">Mitochondrion inner membrane</keyword>
<evidence type="ECO:0000313" key="12">
    <source>
        <dbReference type="EMBL" id="PFH58437.1"/>
    </source>
</evidence>
<dbReference type="GO" id="GO:0016020">
    <property type="term" value="C:membrane"/>
    <property type="evidence" value="ECO:0007669"/>
    <property type="project" value="UniProtKB-SubCell"/>
</dbReference>
<dbReference type="InterPro" id="IPR023395">
    <property type="entry name" value="MCP_dom_sf"/>
</dbReference>
<comment type="similarity">
    <text evidence="2 10">Belongs to the mitochondrial carrier (TC 2.A.29) family.</text>
</comment>
<gene>
    <name evidence="12" type="ORF">XA68_13689</name>
</gene>
<evidence type="ECO:0008006" key="14">
    <source>
        <dbReference type="Google" id="ProtNLM"/>
    </source>
</evidence>
<keyword evidence="8 9" id="KW-0472">Membrane</keyword>
<evidence type="ECO:0000256" key="4">
    <source>
        <dbReference type="ARBA" id="ARBA00022692"/>
    </source>
</evidence>
<dbReference type="EMBL" id="LAZP02000292">
    <property type="protein sequence ID" value="PFH58437.1"/>
    <property type="molecule type" value="Genomic_DNA"/>
</dbReference>
<dbReference type="InterPro" id="IPR018108">
    <property type="entry name" value="MCP_transmembrane"/>
</dbReference>
<evidence type="ECO:0000256" key="9">
    <source>
        <dbReference type="PROSITE-ProRule" id="PRU00282"/>
    </source>
</evidence>
<keyword evidence="7" id="KW-1133">Transmembrane helix</keyword>
<feature type="region of interest" description="Disordered" evidence="11">
    <location>
        <begin position="1"/>
        <end position="56"/>
    </location>
</feature>
<feature type="repeat" description="Solcar" evidence="9">
    <location>
        <begin position="61"/>
        <end position="149"/>
    </location>
</feature>
<keyword evidence="6" id="KW-0496">Mitochondrion</keyword>
<evidence type="ECO:0000313" key="13">
    <source>
        <dbReference type="Proteomes" id="UP000037136"/>
    </source>
</evidence>
<evidence type="ECO:0000256" key="6">
    <source>
        <dbReference type="ARBA" id="ARBA00022792"/>
    </source>
</evidence>
<dbReference type="PROSITE" id="PS50920">
    <property type="entry name" value="SOLCAR"/>
    <property type="match status" value="3"/>
</dbReference>
<feature type="repeat" description="Solcar" evidence="9">
    <location>
        <begin position="156"/>
        <end position="250"/>
    </location>
</feature>
<evidence type="ECO:0000256" key="1">
    <source>
        <dbReference type="ARBA" id="ARBA00004141"/>
    </source>
</evidence>
<keyword evidence="5" id="KW-0677">Repeat</keyword>
<dbReference type="Pfam" id="PF00153">
    <property type="entry name" value="Mito_carr"/>
    <property type="match status" value="3"/>
</dbReference>
<dbReference type="SUPFAM" id="SSF103506">
    <property type="entry name" value="Mitochondrial carrier"/>
    <property type="match status" value="1"/>
</dbReference>
<proteinExistence type="inferred from homology"/>
<protein>
    <recommendedName>
        <fullName evidence="14">Mitochondrial carrier protein</fullName>
    </recommendedName>
</protein>
<dbReference type="STRING" id="268505.A0A2A9PBY4"/>
<reference evidence="12 13" key="1">
    <citation type="journal article" date="2015" name="BMC Genomics">
        <title>Gene expression during zombie ant biting behavior reflects the complexity underlying fungal parasitic behavioral manipulation.</title>
        <authorList>
            <person name="de Bekker C."/>
            <person name="Ohm R.A."/>
            <person name="Loreto R.G."/>
            <person name="Sebastian A."/>
            <person name="Albert I."/>
            <person name="Merrow M."/>
            <person name="Brachmann A."/>
            <person name="Hughes D.P."/>
        </authorList>
    </citation>
    <scope>NUCLEOTIDE SEQUENCE [LARGE SCALE GENOMIC DNA]</scope>
    <source>
        <strain evidence="12 13">SC16a</strain>
    </source>
</reference>
<keyword evidence="3 10" id="KW-0813">Transport</keyword>
<feature type="region of interest" description="Disordered" evidence="11">
    <location>
        <begin position="292"/>
        <end position="330"/>
    </location>
</feature>
<evidence type="ECO:0000256" key="11">
    <source>
        <dbReference type="SAM" id="MobiDB-lite"/>
    </source>
</evidence>
<dbReference type="Proteomes" id="UP000037136">
    <property type="component" value="Unassembled WGS sequence"/>
</dbReference>
<keyword evidence="4 9" id="KW-0812">Transmembrane</keyword>
<feature type="repeat" description="Solcar" evidence="9">
    <location>
        <begin position="260"/>
        <end position="382"/>
    </location>
</feature>
<evidence type="ECO:0000256" key="7">
    <source>
        <dbReference type="ARBA" id="ARBA00022989"/>
    </source>
</evidence>
<feature type="compositionally biased region" description="Polar residues" evidence="11">
    <location>
        <begin position="1"/>
        <end position="16"/>
    </location>
</feature>
<feature type="compositionally biased region" description="Polar residues" evidence="11">
    <location>
        <begin position="292"/>
        <end position="305"/>
    </location>
</feature>
<keyword evidence="13" id="KW-1185">Reference proteome</keyword>
<dbReference type="FunFam" id="1.50.40.10:FF:000095">
    <property type="entry name" value="Mitochondrial carrier protein"/>
    <property type="match status" value="1"/>
</dbReference>
<name>A0A2A9PBY4_OPHUN</name>
<comment type="caution">
    <text evidence="12">The sequence shown here is derived from an EMBL/GenBank/DDBJ whole genome shotgun (WGS) entry which is preliminary data.</text>
</comment>
<evidence type="ECO:0000256" key="10">
    <source>
        <dbReference type="RuleBase" id="RU000488"/>
    </source>
</evidence>
<evidence type="ECO:0000256" key="5">
    <source>
        <dbReference type="ARBA" id="ARBA00022737"/>
    </source>
</evidence>
<dbReference type="AlphaFoldDB" id="A0A2A9PBY4"/>
<accession>A0A2A9PBY4</accession>
<dbReference type="Gene3D" id="1.50.40.10">
    <property type="entry name" value="Mitochondrial carrier domain"/>
    <property type="match status" value="2"/>
</dbReference>
<organism evidence="12 13">
    <name type="scientific">Ophiocordyceps unilateralis</name>
    <name type="common">Zombie-ant fungus</name>
    <name type="synonym">Torrubia unilateralis</name>
    <dbReference type="NCBI Taxonomy" id="268505"/>
    <lineage>
        <taxon>Eukaryota</taxon>
        <taxon>Fungi</taxon>
        <taxon>Dikarya</taxon>
        <taxon>Ascomycota</taxon>
        <taxon>Pezizomycotina</taxon>
        <taxon>Sordariomycetes</taxon>
        <taxon>Hypocreomycetidae</taxon>
        <taxon>Hypocreales</taxon>
        <taxon>Ophiocordycipitaceae</taxon>
        <taxon>Ophiocordyceps</taxon>
    </lineage>
</organism>
<sequence>MPAASQDSPPVATRSRNTYDADHLGPRSSTLFSRNAGRDQPQDSASRIMRSDEDVEAEGRPPYLHAMIAGGVGGSTGDLLMHSLDTVKTRQQGDPNMPPKYTSLGQSYYTIWRQEGIRRGLYGGWLPALGGSFPATVLFFGSYEWSKRVLIDHGMQHHLAYLSAGLIGDLAASIVYVPSEVLKTRLQLQGRYNNPFFHSGYNYRGTFDAARTIVRTEGAAALFYGYKATLYRDVPFSALQLMFWEQFHYWARKYKQSRDVGVPLELLTGAAAGCLAGVITCPLDVVKTRLQTQVNPPTEKPSPQLQKDLRPQTRHISTSSPSLHRPQPGAMPLETSSIITGLRVIYRTEGITGWFRGVGPRGVWTFIQSGCMLFLYQRIIRHLGEWMPMETTL</sequence>
<dbReference type="OrthoDB" id="415315at2759"/>
<reference evidence="12 13" key="2">
    <citation type="journal article" date="2017" name="Sci. Rep.">
        <title>Ant-infecting Ophiocordyceps genomes reveal a high diversity of potential behavioral manipulation genes and a possible major role for enterotoxins.</title>
        <authorList>
            <person name="de Bekker C."/>
            <person name="Ohm R.A."/>
            <person name="Evans H.C."/>
            <person name="Brachmann A."/>
            <person name="Hughes D.P."/>
        </authorList>
    </citation>
    <scope>NUCLEOTIDE SEQUENCE [LARGE SCALE GENOMIC DNA]</scope>
    <source>
        <strain evidence="12 13">SC16a</strain>
    </source>
</reference>
<dbReference type="PANTHER" id="PTHR45667">
    <property type="entry name" value="S-ADENOSYLMETHIONINE MITOCHONDRIAL CARRIER PROTEIN"/>
    <property type="match status" value="1"/>
</dbReference>
<evidence type="ECO:0000256" key="2">
    <source>
        <dbReference type="ARBA" id="ARBA00006375"/>
    </source>
</evidence>